<dbReference type="InterPro" id="IPR011006">
    <property type="entry name" value="CheY-like_superfamily"/>
</dbReference>
<dbReference type="InterPro" id="IPR036097">
    <property type="entry name" value="HisK_dim/P_sf"/>
</dbReference>
<evidence type="ECO:0000256" key="1">
    <source>
        <dbReference type="ARBA" id="ARBA00000085"/>
    </source>
</evidence>
<keyword evidence="6" id="KW-0175">Coiled coil</keyword>
<dbReference type="CDD" id="cd16922">
    <property type="entry name" value="HATPase_EvgS-ArcB-TorS-like"/>
    <property type="match status" value="1"/>
</dbReference>
<evidence type="ECO:0000313" key="10">
    <source>
        <dbReference type="EMBL" id="GJM60676.1"/>
    </source>
</evidence>
<dbReference type="Pfam" id="PF00072">
    <property type="entry name" value="Response_reg"/>
    <property type="match status" value="1"/>
</dbReference>
<dbReference type="InterPro" id="IPR005467">
    <property type="entry name" value="His_kinase_dom"/>
</dbReference>
<evidence type="ECO:0000256" key="5">
    <source>
        <dbReference type="PROSITE-ProRule" id="PRU00169"/>
    </source>
</evidence>
<dbReference type="FunFam" id="3.30.565.10:FF:000010">
    <property type="entry name" value="Sensor histidine kinase RcsC"/>
    <property type="match status" value="1"/>
</dbReference>
<dbReference type="SUPFAM" id="SSF47384">
    <property type="entry name" value="Homodimeric domain of signal transducing histidine kinase"/>
    <property type="match status" value="1"/>
</dbReference>
<protein>
    <recommendedName>
        <fullName evidence="2">histidine kinase</fullName>
        <ecNumber evidence="2">2.7.13.3</ecNumber>
    </recommendedName>
</protein>
<evidence type="ECO:0000313" key="11">
    <source>
        <dbReference type="Proteomes" id="UP001310022"/>
    </source>
</evidence>
<dbReference type="SUPFAM" id="SSF52172">
    <property type="entry name" value="CheY-like"/>
    <property type="match status" value="1"/>
</dbReference>
<evidence type="ECO:0000256" key="2">
    <source>
        <dbReference type="ARBA" id="ARBA00012438"/>
    </source>
</evidence>
<comment type="caution">
    <text evidence="10">The sequence shown here is derived from an EMBL/GenBank/DDBJ whole genome shotgun (WGS) entry which is preliminary data.</text>
</comment>
<feature type="transmembrane region" description="Helical" evidence="7">
    <location>
        <begin position="25"/>
        <end position="45"/>
    </location>
</feature>
<feature type="coiled-coil region" evidence="6">
    <location>
        <begin position="185"/>
        <end position="223"/>
    </location>
</feature>
<evidence type="ECO:0000256" key="3">
    <source>
        <dbReference type="ARBA" id="ARBA00022553"/>
    </source>
</evidence>
<feature type="transmembrane region" description="Helical" evidence="7">
    <location>
        <begin position="161"/>
        <end position="182"/>
    </location>
</feature>
<dbReference type="SMART" id="SM00387">
    <property type="entry name" value="HATPase_c"/>
    <property type="match status" value="1"/>
</dbReference>
<dbReference type="PANTHER" id="PTHR45339">
    <property type="entry name" value="HYBRID SIGNAL TRANSDUCTION HISTIDINE KINASE J"/>
    <property type="match status" value="1"/>
</dbReference>
<dbReference type="AlphaFoldDB" id="A0AAN4VX75"/>
<feature type="modified residue" description="4-aspartylphosphate" evidence="5">
    <location>
        <position position="526"/>
    </location>
</feature>
<feature type="transmembrane region" description="Helical" evidence="7">
    <location>
        <begin position="83"/>
        <end position="100"/>
    </location>
</feature>
<evidence type="ECO:0000256" key="4">
    <source>
        <dbReference type="ARBA" id="ARBA00023012"/>
    </source>
</evidence>
<dbReference type="EC" id="2.7.13.3" evidence="2"/>
<dbReference type="EMBL" id="BQKE01000001">
    <property type="protein sequence ID" value="GJM60676.1"/>
    <property type="molecule type" value="Genomic_DNA"/>
</dbReference>
<dbReference type="Pfam" id="PF02518">
    <property type="entry name" value="HATPase_c"/>
    <property type="match status" value="1"/>
</dbReference>
<keyword evidence="7" id="KW-0812">Transmembrane</keyword>
<keyword evidence="3 5" id="KW-0597">Phosphoprotein</keyword>
<dbReference type="CDD" id="cd17546">
    <property type="entry name" value="REC_hyHK_CKI1_RcsC-like"/>
    <property type="match status" value="1"/>
</dbReference>
<evidence type="ECO:0000256" key="6">
    <source>
        <dbReference type="SAM" id="Coils"/>
    </source>
</evidence>
<organism evidence="10 11">
    <name type="scientific">Persicobacter diffluens</name>
    <dbReference type="NCBI Taxonomy" id="981"/>
    <lineage>
        <taxon>Bacteria</taxon>
        <taxon>Pseudomonadati</taxon>
        <taxon>Bacteroidota</taxon>
        <taxon>Cytophagia</taxon>
        <taxon>Cytophagales</taxon>
        <taxon>Persicobacteraceae</taxon>
        <taxon>Persicobacter</taxon>
    </lineage>
</organism>
<dbReference type="GO" id="GO:0000155">
    <property type="term" value="F:phosphorelay sensor kinase activity"/>
    <property type="evidence" value="ECO:0007669"/>
    <property type="project" value="InterPro"/>
</dbReference>
<keyword evidence="7" id="KW-1133">Transmembrane helix</keyword>
<dbReference type="InterPro" id="IPR036890">
    <property type="entry name" value="HATPase_C_sf"/>
</dbReference>
<dbReference type="InterPro" id="IPR003661">
    <property type="entry name" value="HisK_dim/P_dom"/>
</dbReference>
<dbReference type="InterPro" id="IPR004358">
    <property type="entry name" value="Sig_transdc_His_kin-like_C"/>
</dbReference>
<dbReference type="PANTHER" id="PTHR45339:SF1">
    <property type="entry name" value="HYBRID SIGNAL TRANSDUCTION HISTIDINE KINASE J"/>
    <property type="match status" value="1"/>
</dbReference>
<reference evidence="10 11" key="1">
    <citation type="submission" date="2021-12" db="EMBL/GenBank/DDBJ databases">
        <title>Genome sequencing of bacteria with rrn-lacking chromosome and rrn-plasmid.</title>
        <authorList>
            <person name="Anda M."/>
            <person name="Iwasaki W."/>
        </authorList>
    </citation>
    <scope>NUCLEOTIDE SEQUENCE [LARGE SCALE GENOMIC DNA]</scope>
    <source>
        <strain evidence="10 11">NBRC 15940</strain>
    </source>
</reference>
<feature type="transmembrane region" description="Helical" evidence="7">
    <location>
        <begin position="51"/>
        <end position="71"/>
    </location>
</feature>
<dbReference type="InterPro" id="IPR001789">
    <property type="entry name" value="Sig_transdc_resp-reg_receiver"/>
</dbReference>
<keyword evidence="11" id="KW-1185">Reference proteome</keyword>
<dbReference type="PROSITE" id="PS50109">
    <property type="entry name" value="HIS_KIN"/>
    <property type="match status" value="1"/>
</dbReference>
<dbReference type="Gene3D" id="3.40.50.2300">
    <property type="match status" value="1"/>
</dbReference>
<dbReference type="RefSeq" id="WP_338236379.1">
    <property type="nucleotide sequence ID" value="NZ_BQKE01000001.1"/>
</dbReference>
<comment type="catalytic activity">
    <reaction evidence="1">
        <text>ATP + protein L-histidine = ADP + protein N-phospho-L-histidine.</text>
        <dbReference type="EC" id="2.7.13.3"/>
    </reaction>
</comment>
<proteinExistence type="predicted"/>
<evidence type="ECO:0000259" key="9">
    <source>
        <dbReference type="PROSITE" id="PS50110"/>
    </source>
</evidence>
<keyword evidence="7" id="KW-0472">Membrane</keyword>
<name>A0AAN4VX75_9BACT</name>
<accession>A0AAN4VX75</accession>
<keyword evidence="4" id="KW-0902">Two-component regulatory system</keyword>
<feature type="transmembrane region" description="Helical" evidence="7">
    <location>
        <begin position="106"/>
        <end position="123"/>
    </location>
</feature>
<feature type="domain" description="Response regulatory" evidence="9">
    <location>
        <begin position="477"/>
        <end position="591"/>
    </location>
</feature>
<dbReference type="Gene3D" id="1.10.287.130">
    <property type="match status" value="1"/>
</dbReference>
<sequence>MRLDNLLFFGIQDSTAFDQKDKIQISNFVAVFLAAIILLYSFIFWKLEYSAPIPFGRICIIFASLLALTPILNYKKRYIPARLNLILLSSISIWLFSVYLGFDSHIFLYFFSLMILPLLLFTYEQRSYIFLSYFIIFTLLIADVGYKMHDQKILQDQTMSWLAISNIVTVFIFICVYNYLFLKQKQKQDEYRNAKNEELEKLLKEKEANAEILLKAKEAAESVSKSKENFLSSMSHELRTPLNAVIGITNLLITSDPKEEQIENLNIMKFSADNLLSLINDILDYNKISAGKLEIESIPFDLIEHVKNLKEANSFKAKEKENTIKLLIDPSIPKLVKGDPTRLAQILNNLISNGIKFTDKGKIEIRIYKEGGSDNNRICFEVEDNGIGIKKENQTKIFKDFEQEESSTSRKFGGTGLGLSITKKLLQLMDSDIRVKSEFGQGSNFYFTLNMEPVAEIDEPFEVKENRADHNQLKNKKVLLVEDNPFNIKVAEQFLKKWELDYDLAENGEEAVHKVKENSYDLILMDLQMPVMDGYTATEKIRTFDSKTPILALTASALIEVKQKVKKAGMNGSVTKPFVPQELREELIQILAPS</sequence>
<dbReference type="CDD" id="cd00082">
    <property type="entry name" value="HisKA"/>
    <property type="match status" value="1"/>
</dbReference>
<gene>
    <name evidence="10" type="ORF">PEDI_12280</name>
</gene>
<evidence type="ECO:0000259" key="8">
    <source>
        <dbReference type="PROSITE" id="PS50109"/>
    </source>
</evidence>
<dbReference type="SUPFAM" id="SSF55874">
    <property type="entry name" value="ATPase domain of HSP90 chaperone/DNA topoisomerase II/histidine kinase"/>
    <property type="match status" value="1"/>
</dbReference>
<dbReference type="SMART" id="SM00388">
    <property type="entry name" value="HisKA"/>
    <property type="match status" value="1"/>
</dbReference>
<dbReference type="Proteomes" id="UP001310022">
    <property type="component" value="Unassembled WGS sequence"/>
</dbReference>
<dbReference type="Gene3D" id="3.30.565.10">
    <property type="entry name" value="Histidine kinase-like ATPase, C-terminal domain"/>
    <property type="match status" value="1"/>
</dbReference>
<evidence type="ECO:0000256" key="7">
    <source>
        <dbReference type="SAM" id="Phobius"/>
    </source>
</evidence>
<feature type="domain" description="Histidine kinase" evidence="8">
    <location>
        <begin position="233"/>
        <end position="453"/>
    </location>
</feature>
<dbReference type="InterPro" id="IPR003594">
    <property type="entry name" value="HATPase_dom"/>
</dbReference>
<dbReference type="PROSITE" id="PS50110">
    <property type="entry name" value="RESPONSE_REGULATORY"/>
    <property type="match status" value="1"/>
</dbReference>
<dbReference type="SMART" id="SM00448">
    <property type="entry name" value="REC"/>
    <property type="match status" value="1"/>
</dbReference>
<dbReference type="PRINTS" id="PR00344">
    <property type="entry name" value="BCTRLSENSOR"/>
</dbReference>
<feature type="transmembrane region" description="Helical" evidence="7">
    <location>
        <begin position="130"/>
        <end position="149"/>
    </location>
</feature>
<dbReference type="Pfam" id="PF00512">
    <property type="entry name" value="HisKA"/>
    <property type="match status" value="1"/>
</dbReference>